<feature type="active site" evidence="7 8">
    <location>
        <position position="224"/>
    </location>
</feature>
<evidence type="ECO:0000313" key="11">
    <source>
        <dbReference type="EMBL" id="SUQ65804.1"/>
    </source>
</evidence>
<proteinExistence type="inferred from homology"/>
<protein>
    <recommendedName>
        <fullName evidence="6">Aldehyde dehydrogenase</fullName>
    </recommendedName>
</protein>
<organism evidence="11 12">
    <name type="scientific">Pseudomonas wadenswilerensis</name>
    <dbReference type="NCBI Taxonomy" id="1785161"/>
    <lineage>
        <taxon>Bacteria</taxon>
        <taxon>Pseudomonadati</taxon>
        <taxon>Pseudomonadota</taxon>
        <taxon>Gammaproteobacteria</taxon>
        <taxon>Pseudomonadales</taxon>
        <taxon>Pseudomonadaceae</taxon>
        <taxon>Pseudomonas</taxon>
    </lineage>
</organism>
<accession>A0A380T7K3</accession>
<evidence type="ECO:0000256" key="8">
    <source>
        <dbReference type="PROSITE-ProRule" id="PRU10007"/>
    </source>
</evidence>
<keyword evidence="12" id="KW-1185">Reference proteome</keyword>
<dbReference type="PANTHER" id="PTHR43570">
    <property type="entry name" value="ALDEHYDE DEHYDROGENASE"/>
    <property type="match status" value="1"/>
</dbReference>
<evidence type="ECO:0000256" key="9">
    <source>
        <dbReference type="RuleBase" id="RU003345"/>
    </source>
</evidence>
<dbReference type="InterPro" id="IPR029510">
    <property type="entry name" value="Ald_DH_CS_GLU"/>
</dbReference>
<dbReference type="GO" id="GO:0050269">
    <property type="term" value="F:coniferyl-aldehyde dehydrogenase [NAD(P)+] activity"/>
    <property type="evidence" value="ECO:0007669"/>
    <property type="project" value="UniProtKB-EC"/>
</dbReference>
<evidence type="ECO:0000256" key="7">
    <source>
        <dbReference type="PIRSR" id="PIRSR036492-1"/>
    </source>
</evidence>
<dbReference type="PIRSF" id="PIRSF036492">
    <property type="entry name" value="ALDH"/>
    <property type="match status" value="1"/>
</dbReference>
<dbReference type="InterPro" id="IPR015590">
    <property type="entry name" value="Aldehyde_DH_dom"/>
</dbReference>
<feature type="domain" description="Aldehyde dehydrogenase" evidence="10">
    <location>
        <begin position="16"/>
        <end position="447"/>
    </location>
</feature>
<evidence type="ECO:0000256" key="1">
    <source>
        <dbReference type="ARBA" id="ARBA00009986"/>
    </source>
</evidence>
<keyword evidence="3" id="KW-0520">NAD</keyword>
<comment type="catalytic activity">
    <reaction evidence="4">
        <text>(E)-coniferaldehyde + NAD(+) + H2O = (E)-ferulate + NADH + 2 H(+)</text>
        <dbReference type="Rhea" id="RHEA:23968"/>
        <dbReference type="ChEBI" id="CHEBI:15377"/>
        <dbReference type="ChEBI" id="CHEBI:15378"/>
        <dbReference type="ChEBI" id="CHEBI:16547"/>
        <dbReference type="ChEBI" id="CHEBI:29749"/>
        <dbReference type="ChEBI" id="CHEBI:57540"/>
        <dbReference type="ChEBI" id="CHEBI:57945"/>
        <dbReference type="EC" id="1.2.1.68"/>
    </reaction>
</comment>
<dbReference type="GO" id="GO:0004029">
    <property type="term" value="F:aldehyde dehydrogenase (NAD+) activity"/>
    <property type="evidence" value="ECO:0007669"/>
    <property type="project" value="TreeGrafter"/>
</dbReference>
<sequence>MLADATRSLPLTEFDALDALFAKQRQAFADNPRPTAAQRLQWLKSLRTALLGQQDALIAAINEDFSGRSADETLLAELMPSIQGLRHAEKHLKQWMKASKRKVGLAFQPASAEVQYQPLGVVGIIVPWNYPLFLAIGPLTCALAAGNRVMLKLSEATPATGLLLQQLLDKVFPEDLVSVVLGEADVAQAFSRLPFDHLLFTGATSVGRQVMLAAAQNLTPVTLELGGKSPAIVSSSVPLADAAERIAFGKTLNAGQTCVAPDYVLVPRERLDDFASAYQNVVRRFYPTLANNRDYSAIINPRHLARLESYLEDARNKGAEIIDLYPEEPRQGRRLPPHLLLKVSDEMRVMQDEIFGPLLPLVPYDNLDQALAYINQRPRPLALYYFGYERSEQQRVLEQTHSGGVCLNDTLLHVAQDDLPFGGIGPSGMGHYHGHEGFLTFSKAKAVFAKQRLNAARLIYPPYGKALLKLVYKLFIR</sequence>
<dbReference type="CDD" id="cd07133">
    <property type="entry name" value="ALDH_CALDH_CalB"/>
    <property type="match status" value="1"/>
</dbReference>
<evidence type="ECO:0000256" key="6">
    <source>
        <dbReference type="PIRNR" id="PIRNR036492"/>
    </source>
</evidence>
<dbReference type="PANTHER" id="PTHR43570:SF20">
    <property type="entry name" value="ALDEHYDE DEHYDROGENASE ALDX-RELATED"/>
    <property type="match status" value="1"/>
</dbReference>
<dbReference type="Proteomes" id="UP000255177">
    <property type="component" value="Unassembled WGS sequence"/>
</dbReference>
<dbReference type="AlphaFoldDB" id="A0A380T7K3"/>
<evidence type="ECO:0000259" key="10">
    <source>
        <dbReference type="Pfam" id="PF00171"/>
    </source>
</evidence>
<keyword evidence="2 6" id="KW-0560">Oxidoreductase</keyword>
<dbReference type="InterPro" id="IPR012394">
    <property type="entry name" value="Aldehyde_DH_NAD(P)"/>
</dbReference>
<gene>
    <name evidence="11" type="primary">calB</name>
    <name evidence="11" type="ORF">CCOS864_05281</name>
</gene>
<dbReference type="SUPFAM" id="SSF53720">
    <property type="entry name" value="ALDH-like"/>
    <property type="match status" value="1"/>
</dbReference>
<dbReference type="Pfam" id="PF00171">
    <property type="entry name" value="Aldedh"/>
    <property type="match status" value="1"/>
</dbReference>
<feature type="active site" evidence="7">
    <location>
        <position position="258"/>
    </location>
</feature>
<dbReference type="Gene3D" id="3.40.309.10">
    <property type="entry name" value="Aldehyde Dehydrogenase, Chain A, domain 2"/>
    <property type="match status" value="1"/>
</dbReference>
<evidence type="ECO:0000313" key="12">
    <source>
        <dbReference type="Proteomes" id="UP000255177"/>
    </source>
</evidence>
<dbReference type="InterPro" id="IPR016163">
    <property type="entry name" value="Ald_DH_C"/>
</dbReference>
<dbReference type="Gene3D" id="3.40.605.10">
    <property type="entry name" value="Aldehyde Dehydrogenase, Chain A, domain 1"/>
    <property type="match status" value="1"/>
</dbReference>
<reference evidence="12" key="1">
    <citation type="submission" date="2018-07" db="EMBL/GenBank/DDBJ databases">
        <authorList>
            <person name="Blom J."/>
        </authorList>
    </citation>
    <scope>NUCLEOTIDE SEQUENCE [LARGE SCALE GENOMIC DNA]</scope>
    <source>
        <strain evidence="12">CCOS 864</strain>
    </source>
</reference>
<evidence type="ECO:0000256" key="2">
    <source>
        <dbReference type="ARBA" id="ARBA00023002"/>
    </source>
</evidence>
<dbReference type="GO" id="GO:0006081">
    <property type="term" value="P:aldehyde metabolic process"/>
    <property type="evidence" value="ECO:0007669"/>
    <property type="project" value="InterPro"/>
</dbReference>
<dbReference type="InterPro" id="IPR016161">
    <property type="entry name" value="Ald_DH/histidinol_DH"/>
</dbReference>
<evidence type="ECO:0000256" key="4">
    <source>
        <dbReference type="ARBA" id="ARBA00051482"/>
    </source>
</evidence>
<dbReference type="RefSeq" id="WP_115089414.1">
    <property type="nucleotide sequence ID" value="NZ_CBCSFG010000007.1"/>
</dbReference>
<dbReference type="InterPro" id="IPR016162">
    <property type="entry name" value="Ald_DH_N"/>
</dbReference>
<name>A0A380T7K3_9PSED</name>
<evidence type="ECO:0000256" key="3">
    <source>
        <dbReference type="ARBA" id="ARBA00023027"/>
    </source>
</evidence>
<evidence type="ECO:0000256" key="5">
    <source>
        <dbReference type="ARBA" id="ARBA00051636"/>
    </source>
</evidence>
<dbReference type="EMBL" id="UIDD01000012">
    <property type="protein sequence ID" value="SUQ65804.1"/>
    <property type="molecule type" value="Genomic_DNA"/>
</dbReference>
<dbReference type="FunFam" id="3.40.309.10:FF:000003">
    <property type="entry name" value="Aldehyde dehydrogenase"/>
    <property type="match status" value="1"/>
</dbReference>
<dbReference type="GO" id="GO:0005737">
    <property type="term" value="C:cytoplasm"/>
    <property type="evidence" value="ECO:0007669"/>
    <property type="project" value="TreeGrafter"/>
</dbReference>
<comment type="similarity">
    <text evidence="1 6 9">Belongs to the aldehyde dehydrogenase family.</text>
</comment>
<dbReference type="PROSITE" id="PS00687">
    <property type="entry name" value="ALDEHYDE_DEHYDR_GLU"/>
    <property type="match status" value="1"/>
</dbReference>
<comment type="catalytic activity">
    <reaction evidence="5">
        <text>(E)-coniferaldehyde + NADP(+) + H2O = (E)-ferulate + NADPH + 2 H(+)</text>
        <dbReference type="Rhea" id="RHEA:23964"/>
        <dbReference type="ChEBI" id="CHEBI:15377"/>
        <dbReference type="ChEBI" id="CHEBI:15378"/>
        <dbReference type="ChEBI" id="CHEBI:16547"/>
        <dbReference type="ChEBI" id="CHEBI:29749"/>
        <dbReference type="ChEBI" id="CHEBI:57783"/>
        <dbReference type="ChEBI" id="CHEBI:58349"/>
        <dbReference type="EC" id="1.2.1.68"/>
    </reaction>
</comment>